<dbReference type="Proteomes" id="UP000593561">
    <property type="component" value="Unassembled WGS sequence"/>
</dbReference>
<comment type="caution">
    <text evidence="1">The sequence shown here is derived from an EMBL/GenBank/DDBJ whole genome shotgun (WGS) entry which is preliminary data.</text>
</comment>
<dbReference type="AlphaFoldDB" id="A0A7J8QYT2"/>
<keyword evidence="2" id="KW-1185">Reference proteome</keyword>
<dbReference type="EMBL" id="JABFAC010000002">
    <property type="protein sequence ID" value="MBA0606718.1"/>
    <property type="molecule type" value="Genomic_DNA"/>
</dbReference>
<name>A0A7J8QYT2_GOSDV</name>
<accession>A0A7J8QYT2</accession>
<protein>
    <submittedName>
        <fullName evidence="1">Uncharacterized protein</fullName>
    </submittedName>
</protein>
<reference evidence="1 2" key="1">
    <citation type="journal article" date="2019" name="Genome Biol. Evol.">
        <title>Insights into the evolution of the New World diploid cottons (Gossypium, subgenus Houzingenia) based on genome sequencing.</title>
        <authorList>
            <person name="Grover C.E."/>
            <person name="Arick M.A. 2nd"/>
            <person name="Thrash A."/>
            <person name="Conover J.L."/>
            <person name="Sanders W.S."/>
            <person name="Peterson D.G."/>
            <person name="Frelichowski J.E."/>
            <person name="Scheffler J.A."/>
            <person name="Scheffler B.E."/>
            <person name="Wendel J.F."/>
        </authorList>
    </citation>
    <scope>NUCLEOTIDE SEQUENCE [LARGE SCALE GENOMIC DNA]</scope>
    <source>
        <strain evidence="1">27</strain>
        <tissue evidence="1">Leaf</tissue>
    </source>
</reference>
<sequence>MWKVYHHFRGRAVTIRIADTFSESGNESTEVERIRYTQAYILEMIGGYLMPDLS</sequence>
<evidence type="ECO:0000313" key="2">
    <source>
        <dbReference type="Proteomes" id="UP000593561"/>
    </source>
</evidence>
<gene>
    <name evidence="1" type="ORF">Godav_019142</name>
</gene>
<proteinExistence type="predicted"/>
<organism evidence="1 2">
    <name type="scientific">Gossypium davidsonii</name>
    <name type="common">Davidson's cotton</name>
    <name type="synonym">Gossypium klotzschianum subsp. davidsonii</name>
    <dbReference type="NCBI Taxonomy" id="34287"/>
    <lineage>
        <taxon>Eukaryota</taxon>
        <taxon>Viridiplantae</taxon>
        <taxon>Streptophyta</taxon>
        <taxon>Embryophyta</taxon>
        <taxon>Tracheophyta</taxon>
        <taxon>Spermatophyta</taxon>
        <taxon>Magnoliopsida</taxon>
        <taxon>eudicotyledons</taxon>
        <taxon>Gunneridae</taxon>
        <taxon>Pentapetalae</taxon>
        <taxon>rosids</taxon>
        <taxon>malvids</taxon>
        <taxon>Malvales</taxon>
        <taxon>Malvaceae</taxon>
        <taxon>Malvoideae</taxon>
        <taxon>Gossypium</taxon>
    </lineage>
</organism>
<evidence type="ECO:0000313" key="1">
    <source>
        <dbReference type="EMBL" id="MBA0606718.1"/>
    </source>
</evidence>